<reference evidence="1 2" key="1">
    <citation type="submission" date="2007-06" db="EMBL/GenBank/DDBJ databases">
        <authorList>
            <person name="Shimkets L."/>
            <person name="Ferriera S."/>
            <person name="Johnson J."/>
            <person name="Kravitz S."/>
            <person name="Beeson K."/>
            <person name="Sutton G."/>
            <person name="Rogers Y.-H."/>
            <person name="Friedman R."/>
            <person name="Frazier M."/>
            <person name="Venter J.C."/>
        </authorList>
    </citation>
    <scope>NUCLEOTIDE SEQUENCE [LARGE SCALE GENOMIC DNA]</scope>
    <source>
        <strain evidence="1 2">SIR-1</strain>
    </source>
</reference>
<comment type="caution">
    <text evidence="1">The sequence shown here is derived from an EMBL/GenBank/DDBJ whole genome shotgun (WGS) entry which is preliminary data.</text>
</comment>
<dbReference type="EMBL" id="ABCS01000144">
    <property type="protein sequence ID" value="EDM74199.1"/>
    <property type="molecule type" value="Genomic_DNA"/>
</dbReference>
<dbReference type="Proteomes" id="UP000005801">
    <property type="component" value="Unassembled WGS sequence"/>
</dbReference>
<gene>
    <name evidence="1" type="ORF">PPSIR1_17615</name>
</gene>
<proteinExistence type="predicted"/>
<accession>A6GIW4</accession>
<organism evidence="1 2">
    <name type="scientific">Plesiocystis pacifica SIR-1</name>
    <dbReference type="NCBI Taxonomy" id="391625"/>
    <lineage>
        <taxon>Bacteria</taxon>
        <taxon>Pseudomonadati</taxon>
        <taxon>Myxococcota</taxon>
        <taxon>Polyangia</taxon>
        <taxon>Nannocystales</taxon>
        <taxon>Nannocystaceae</taxon>
        <taxon>Plesiocystis</taxon>
    </lineage>
</organism>
<evidence type="ECO:0000313" key="1">
    <source>
        <dbReference type="EMBL" id="EDM74199.1"/>
    </source>
</evidence>
<dbReference type="AlphaFoldDB" id="A6GIW4"/>
<evidence type="ECO:0000313" key="2">
    <source>
        <dbReference type="Proteomes" id="UP000005801"/>
    </source>
</evidence>
<sequence length="91" mass="9935">MEPQVPLDRLGCARIGAGALDLPLHIAERELGEGRDLLLGLVRVLSRGTARRTMNQQAALALPAPALDERGDLRRSRWLLPLGRPVMMSTS</sequence>
<keyword evidence="2" id="KW-1185">Reference proteome</keyword>
<protein>
    <submittedName>
        <fullName evidence="1">Uncharacterized protein</fullName>
    </submittedName>
</protein>
<name>A6GIW4_9BACT</name>